<sequence length="142" mass="16683">MPADKNDPLYFMDHGQALCRKFTKWKNTPRFRMAFVIKYRLIFNRHSVLMLFSCQQGKRIMQLKAVITLFHRSNYFMPVSVITKRKQTICISCTGGDSIACRNITCRKIKPDIAIIVHIDGLRFLVQRQPLMGGIHYFYRHA</sequence>
<evidence type="ECO:0000313" key="1">
    <source>
        <dbReference type="EMBL" id="ORM53320.1"/>
    </source>
</evidence>
<dbReference type="EMBL" id="MLFN01000019">
    <property type="protein sequence ID" value="ORM53320.1"/>
    <property type="molecule type" value="Genomic_DNA"/>
</dbReference>
<evidence type="ECO:0000313" key="2">
    <source>
        <dbReference type="Proteomes" id="UP000193933"/>
    </source>
</evidence>
<protein>
    <submittedName>
        <fullName evidence="1">Uncharacterized protein</fullName>
    </submittedName>
</protein>
<dbReference type="AlphaFoldDB" id="A0A1X1BXE2"/>
<proteinExistence type="predicted"/>
<name>A0A1X1BXE2_9GAMM</name>
<dbReference type="Proteomes" id="UP000193933">
    <property type="component" value="Unassembled WGS sequence"/>
</dbReference>
<keyword evidence="2" id="KW-1185">Reference proteome</keyword>
<comment type="caution">
    <text evidence="1">The sequence shown here is derived from an EMBL/GenBank/DDBJ whole genome shotgun (WGS) entry which is preliminary data.</text>
</comment>
<reference evidence="1 2" key="1">
    <citation type="journal article" date="2017" name="Antonie Van Leeuwenhoek">
        <title>Phylogenomic resolution of the bacterial genus Pantoea and its relationship with Erwinia and Tatumella.</title>
        <authorList>
            <person name="Palmer M."/>
            <person name="Steenkamp E.T."/>
            <person name="Coetzee M.P."/>
            <person name="Chan W.Y."/>
            <person name="van Zyl E."/>
            <person name="De Maayer P."/>
            <person name="Coutinho T.A."/>
            <person name="Blom J."/>
            <person name="Smits T.H."/>
            <person name="Duffy B."/>
            <person name="Venter S.N."/>
        </authorList>
    </citation>
    <scope>NUCLEOTIDE SEQUENCE [LARGE SCALE GENOMIC DNA]</scope>
    <source>
        <strain evidence="1 2">LMG 24534</strain>
    </source>
</reference>
<organism evidence="1 2">
    <name type="scientific">Pantoea conspicua</name>
    <dbReference type="NCBI Taxonomy" id="472705"/>
    <lineage>
        <taxon>Bacteria</taxon>
        <taxon>Pseudomonadati</taxon>
        <taxon>Pseudomonadota</taxon>
        <taxon>Gammaproteobacteria</taxon>
        <taxon>Enterobacterales</taxon>
        <taxon>Erwiniaceae</taxon>
        <taxon>Pantoea</taxon>
    </lineage>
</organism>
<gene>
    <name evidence="1" type="ORF">HA41_08885</name>
</gene>
<accession>A0A1X1BXE2</accession>